<accession>A0A3M7SHV3</accession>
<dbReference type="AlphaFoldDB" id="A0A3M7SHV3"/>
<gene>
    <name evidence="4" type="ORF">BpHYR1_000313</name>
</gene>
<protein>
    <recommendedName>
        <fullName evidence="3">SWIM-type domain-containing protein</fullName>
    </recommendedName>
</protein>
<evidence type="ECO:0000313" key="5">
    <source>
        <dbReference type="Proteomes" id="UP000276133"/>
    </source>
</evidence>
<feature type="compositionally biased region" description="Low complexity" evidence="2">
    <location>
        <begin position="234"/>
        <end position="246"/>
    </location>
</feature>
<dbReference type="PROSITE" id="PS50966">
    <property type="entry name" value="ZF_SWIM"/>
    <property type="match status" value="1"/>
</dbReference>
<reference evidence="4 5" key="1">
    <citation type="journal article" date="2018" name="Sci. Rep.">
        <title>Genomic signatures of local adaptation to the degree of environmental predictability in rotifers.</title>
        <authorList>
            <person name="Franch-Gras L."/>
            <person name="Hahn C."/>
            <person name="Garcia-Roger E.M."/>
            <person name="Carmona M.J."/>
            <person name="Serra M."/>
            <person name="Gomez A."/>
        </authorList>
    </citation>
    <scope>NUCLEOTIDE SEQUENCE [LARGE SCALE GENOMIC DNA]</scope>
    <source>
        <strain evidence="4">HYR1</strain>
    </source>
</reference>
<feature type="domain" description="SWIM-type" evidence="3">
    <location>
        <begin position="298"/>
        <end position="327"/>
    </location>
</feature>
<dbReference type="InterPro" id="IPR007527">
    <property type="entry name" value="Znf_SWIM"/>
</dbReference>
<keyword evidence="5" id="KW-1185">Reference proteome</keyword>
<organism evidence="4 5">
    <name type="scientific">Brachionus plicatilis</name>
    <name type="common">Marine rotifer</name>
    <name type="synonym">Brachionus muelleri</name>
    <dbReference type="NCBI Taxonomy" id="10195"/>
    <lineage>
        <taxon>Eukaryota</taxon>
        <taxon>Metazoa</taxon>
        <taxon>Spiralia</taxon>
        <taxon>Gnathifera</taxon>
        <taxon>Rotifera</taxon>
        <taxon>Eurotatoria</taxon>
        <taxon>Monogononta</taxon>
        <taxon>Pseudotrocha</taxon>
        <taxon>Ploima</taxon>
        <taxon>Brachionidae</taxon>
        <taxon>Brachionus</taxon>
    </lineage>
</organism>
<feature type="region of interest" description="Disordered" evidence="2">
    <location>
        <begin position="234"/>
        <end position="255"/>
    </location>
</feature>
<dbReference type="EMBL" id="REGN01001337">
    <property type="protein sequence ID" value="RNA35342.1"/>
    <property type="molecule type" value="Genomic_DNA"/>
</dbReference>
<dbReference type="GO" id="GO:0008270">
    <property type="term" value="F:zinc ion binding"/>
    <property type="evidence" value="ECO:0007669"/>
    <property type="project" value="UniProtKB-KW"/>
</dbReference>
<keyword evidence="1" id="KW-0862">Zinc</keyword>
<dbReference type="STRING" id="10195.A0A3M7SHV3"/>
<name>A0A3M7SHV3_BRAPC</name>
<evidence type="ECO:0000256" key="1">
    <source>
        <dbReference type="PROSITE-ProRule" id="PRU00325"/>
    </source>
</evidence>
<keyword evidence="1" id="KW-0479">Metal-binding</keyword>
<evidence type="ECO:0000259" key="3">
    <source>
        <dbReference type="PROSITE" id="PS50966"/>
    </source>
</evidence>
<dbReference type="Proteomes" id="UP000276133">
    <property type="component" value="Unassembled WGS sequence"/>
</dbReference>
<evidence type="ECO:0000313" key="4">
    <source>
        <dbReference type="EMBL" id="RNA35342.1"/>
    </source>
</evidence>
<evidence type="ECO:0000256" key="2">
    <source>
        <dbReference type="SAM" id="MobiDB-lite"/>
    </source>
</evidence>
<comment type="caution">
    <text evidence="4">The sequence shown here is derived from an EMBL/GenBank/DDBJ whole genome shotgun (WGS) entry which is preliminary data.</text>
</comment>
<proteinExistence type="predicted"/>
<dbReference type="OrthoDB" id="10067830at2759"/>
<sequence length="502" mass="57859">MSEIQTDFRSNNQKVLMFKNESLTSQEAFSLLANFDPKIDPSTTELNKPQGGEVFYFYTEDPKESEDWKMDKNTWYNNGQKLRPGKVNPGEPQVYKIYHLLKIGNEKYKDFVKYVLMLPNTKLPVIVQYIGNHEIYKTSCHGNSKNANTVFERKLPLDVVVLIFHKLSVYYHNQIIRGFCNRGNYVLKDDYSRLLRDFENVVFRPTVTIESIVSDFKNCNLESIFEQKLNIEDSTNSNTSSNSDSTPENSVVSIEPVTTDVPKNSKIMRAKWFVEKGLIQFCSQMGCFNIRDVNNNVFMVTLYPKPVCSCYEKTDCSHIIAVQISIGAVDVVKKVNSKLKLTKLKEKKNLKSGRKYRDNEDEEIVPVKNSTKNSKKNKNIEENMALNVGKDGSNVNEIVNEQSVEVTGSTDSNELRVYPKILKKKQKNILLLNDKDFDFKKLINESDLLIKPEDLPDGVVNIDFFIYRNCFSDEGYLSIMSVVENKKKHLNPKRDRKLKTNN</sequence>
<keyword evidence="1" id="KW-0863">Zinc-finger</keyword>